<dbReference type="NCBIfam" id="NF007451">
    <property type="entry name" value="PRK10016.1"/>
    <property type="match status" value="1"/>
</dbReference>
<comment type="similarity">
    <text evidence="3">Belongs to the DNA gyrase inhibitor family.</text>
</comment>
<comment type="function">
    <text evidence="3">Inhibits the supercoiling activity of DNA gyrase. Acts by inhibiting DNA gyrase at an early step, prior to (or at the step of) binding of DNA by the gyrase. It protects cells against toxins that target DNA gyrase, by inhibiting activity of these toxins and reducing the formation of lethal double-strand breaks in the cell.</text>
</comment>
<evidence type="ECO:0000256" key="1">
    <source>
        <dbReference type="ARBA" id="ARBA00022490"/>
    </source>
</evidence>
<evidence type="ECO:0000259" key="4">
    <source>
        <dbReference type="SMART" id="SM00871"/>
    </source>
</evidence>
<evidence type="ECO:0000256" key="3">
    <source>
        <dbReference type="HAMAP-Rule" id="MF_01896"/>
    </source>
</evidence>
<evidence type="ECO:0000313" key="5">
    <source>
        <dbReference type="EMBL" id="VYU75043.1"/>
    </source>
</evidence>
<protein>
    <recommendedName>
        <fullName evidence="3">DNA gyrase inhibitor</fullName>
    </recommendedName>
</protein>
<dbReference type="InterPro" id="IPR010499">
    <property type="entry name" value="AraC_E-bd"/>
</dbReference>
<evidence type="ECO:0000256" key="2">
    <source>
        <dbReference type="ARBA" id="ARBA00023016"/>
    </source>
</evidence>
<keyword evidence="2 3" id="KW-0346">Stress response</keyword>
<dbReference type="EMBL" id="CACRTZ010000037">
    <property type="protein sequence ID" value="VYU75043.1"/>
    <property type="molecule type" value="Genomic_DNA"/>
</dbReference>
<comment type="subcellular location">
    <subcellularLocation>
        <location evidence="3">Cytoplasm</location>
    </subcellularLocation>
</comment>
<gene>
    <name evidence="3 5" type="primary">sbmC</name>
    <name evidence="5" type="ORF">EMLFYP7_03874</name>
</gene>
<dbReference type="InterPro" id="IPR029442">
    <property type="entry name" value="GyrI-like"/>
</dbReference>
<reference evidence="5" key="1">
    <citation type="submission" date="2019-11" db="EMBL/GenBank/DDBJ databases">
        <authorList>
            <person name="Feng L."/>
        </authorList>
    </citation>
    <scope>NUCLEOTIDE SEQUENCE</scope>
    <source>
        <strain evidence="5">EMassiliensisLFYP7</strain>
    </source>
</reference>
<sequence>MEYNIRSFEKRKVAGFHLVGPWGSTVPQGFKQLSLWVQSQQVPAQEWIAVYYDNPDEVPPEKLRADAVVTVPEGFVIPDNSPGVILTEIPGGAYAVARARVYNDDYEAPWRQFITALLADAQYQIAPRPCLEVYLNCAEDDGFWEIDMYIPVEPKAR</sequence>
<dbReference type="AlphaFoldDB" id="A0A6N3HFI5"/>
<keyword evidence="1 3" id="KW-0963">Cytoplasm</keyword>
<accession>A0A6N3HFI5</accession>
<proteinExistence type="inferred from homology"/>
<dbReference type="GO" id="GO:0008657">
    <property type="term" value="F:DNA topoisomerase type II (double strand cut, ATP-hydrolyzing) inhibitor activity"/>
    <property type="evidence" value="ECO:0007669"/>
    <property type="project" value="UniProtKB-UniRule"/>
</dbReference>
<dbReference type="PANTHER" id="PTHR40055">
    <property type="entry name" value="TRANSCRIPTIONAL REGULATOR YGIV-RELATED"/>
    <property type="match status" value="1"/>
</dbReference>
<dbReference type="InterPro" id="IPR024911">
    <property type="entry name" value="SmbC"/>
</dbReference>
<dbReference type="HAMAP" id="MF_01896">
    <property type="entry name" value="DNA_gyrase_inhibitor"/>
    <property type="match status" value="1"/>
</dbReference>
<dbReference type="GO" id="GO:0005737">
    <property type="term" value="C:cytoplasm"/>
    <property type="evidence" value="ECO:0007669"/>
    <property type="project" value="UniProtKB-SubCell"/>
</dbReference>
<dbReference type="SMART" id="SM00871">
    <property type="entry name" value="AraC_E_bind"/>
    <property type="match status" value="1"/>
</dbReference>
<dbReference type="InterPro" id="IPR050908">
    <property type="entry name" value="SmbC-like"/>
</dbReference>
<organism evidence="5">
    <name type="scientific">Phytobacter massiliensis</name>
    <dbReference type="NCBI Taxonomy" id="1485952"/>
    <lineage>
        <taxon>Bacteria</taxon>
        <taxon>Pseudomonadati</taxon>
        <taxon>Pseudomonadota</taxon>
        <taxon>Gammaproteobacteria</taxon>
        <taxon>Enterobacterales</taxon>
        <taxon>Enterobacteriaceae</taxon>
        <taxon>Phytobacter</taxon>
    </lineage>
</organism>
<dbReference type="Gene3D" id="3.20.80.10">
    <property type="entry name" value="Regulatory factor, effector binding domain"/>
    <property type="match status" value="1"/>
</dbReference>
<dbReference type="SUPFAM" id="SSF55136">
    <property type="entry name" value="Probable bacterial effector-binding domain"/>
    <property type="match status" value="1"/>
</dbReference>
<dbReference type="Pfam" id="PF06445">
    <property type="entry name" value="GyrI-like"/>
    <property type="match status" value="1"/>
</dbReference>
<name>A0A6N3HFI5_9ENTR</name>
<dbReference type="InterPro" id="IPR011256">
    <property type="entry name" value="Reg_factor_effector_dom_sf"/>
</dbReference>
<comment type="subunit">
    <text evidence="3">Interacts with DNA gyrase.</text>
</comment>
<dbReference type="RefSeq" id="WP_156567162.1">
    <property type="nucleotide sequence ID" value="NZ_CACRTZ010000037.1"/>
</dbReference>
<dbReference type="PANTHER" id="PTHR40055:SF2">
    <property type="entry name" value="DNA GYRASE INHIBITOR"/>
    <property type="match status" value="1"/>
</dbReference>
<feature type="domain" description="AraC effector-binding" evidence="4">
    <location>
        <begin position="1"/>
        <end position="153"/>
    </location>
</feature>